<dbReference type="Gene3D" id="2.70.70.10">
    <property type="entry name" value="Glucose Permease (Domain IIA)"/>
    <property type="match status" value="1"/>
</dbReference>
<dbReference type="InterPro" id="IPR011055">
    <property type="entry name" value="Dup_hybrid_motif"/>
</dbReference>
<feature type="domain" description="Transglycosylase SLT" evidence="2">
    <location>
        <begin position="67"/>
        <end position="171"/>
    </location>
</feature>
<protein>
    <submittedName>
        <fullName evidence="4">Murein DD-endopeptidase MepM/ murein hydrolase activator NlpD</fullName>
    </submittedName>
</protein>
<reference evidence="4 5" key="1">
    <citation type="submission" date="2020-08" db="EMBL/GenBank/DDBJ databases">
        <title>Sequencing the genomes of 1000 actinobacteria strains.</title>
        <authorList>
            <person name="Klenk H.-P."/>
        </authorList>
    </citation>
    <scope>NUCLEOTIDE SEQUENCE [LARGE SCALE GENOMIC DNA]</scope>
    <source>
        <strain evidence="4 5">DSM 23974</strain>
    </source>
</reference>
<comment type="caution">
    <text evidence="4">The sequence shown here is derived from an EMBL/GenBank/DDBJ whole genome shotgun (WGS) entry which is preliminary data.</text>
</comment>
<evidence type="ECO:0000259" key="2">
    <source>
        <dbReference type="Pfam" id="PF01464"/>
    </source>
</evidence>
<dbReference type="InterPro" id="IPR023346">
    <property type="entry name" value="Lysozyme-like_dom_sf"/>
</dbReference>
<dbReference type="Proteomes" id="UP000540191">
    <property type="component" value="Unassembled WGS sequence"/>
</dbReference>
<name>A0A7W7M264_9MICC</name>
<dbReference type="Pfam" id="PF01464">
    <property type="entry name" value="SLT"/>
    <property type="match status" value="1"/>
</dbReference>
<dbReference type="RefSeq" id="WP_184240884.1">
    <property type="nucleotide sequence ID" value="NZ_JACHNA010000001.1"/>
</dbReference>
<sequence length="378" mass="40186">MKRSLLIVTVAAVGVLILLVAMLPVLLGPVFSTARTASTERSIAEICSAGEPGQAQIPDKYREDVANAAEVSGISQEIIASQIFHESRWQEDAVSSSDARGLAQFKAEAWSRFGNGGDRFNGHDSIAAQGRLLAFLKNEFKPYADGDDALLVKLILIGYNVGYDKVHKAQGVPPGSSGINYAEKIMAGSAVYTTDCAPAPETGGEGVVVSGEWTHPFPGAYFTSDYGPRPCPKTLKCTKEVANHNAIDLATGTGTGFAVAPTQMEITKANGTDRDGDHPVFARQIAEPHYVISYWHCAYGSHRVKTGQIVEAGTPICQEGITGNAGGRPHVHLQFNKPSASDTSYERYTTVDPEPILAANGVDLCPPGRNVTGPCQGR</sequence>
<evidence type="ECO:0000259" key="3">
    <source>
        <dbReference type="Pfam" id="PF01551"/>
    </source>
</evidence>
<organism evidence="4 5">
    <name type="scientific">Micrococcus cohnii</name>
    <dbReference type="NCBI Taxonomy" id="993416"/>
    <lineage>
        <taxon>Bacteria</taxon>
        <taxon>Bacillati</taxon>
        <taxon>Actinomycetota</taxon>
        <taxon>Actinomycetes</taxon>
        <taxon>Micrococcales</taxon>
        <taxon>Micrococcaceae</taxon>
        <taxon>Micrococcus</taxon>
    </lineage>
</organism>
<dbReference type="Pfam" id="PF01551">
    <property type="entry name" value="Peptidase_M23"/>
    <property type="match status" value="1"/>
</dbReference>
<dbReference type="SUPFAM" id="SSF53955">
    <property type="entry name" value="Lysozyme-like"/>
    <property type="match status" value="1"/>
</dbReference>
<gene>
    <name evidence="4" type="ORF">HDA30_000284</name>
</gene>
<dbReference type="InterPro" id="IPR016047">
    <property type="entry name" value="M23ase_b-sheet_dom"/>
</dbReference>
<feature type="domain" description="M23ase beta-sheet core" evidence="3">
    <location>
        <begin position="243"/>
        <end position="337"/>
    </location>
</feature>
<keyword evidence="1" id="KW-0732">Signal</keyword>
<dbReference type="InterPro" id="IPR050570">
    <property type="entry name" value="Cell_wall_metabolism_enzyme"/>
</dbReference>
<evidence type="ECO:0000313" key="4">
    <source>
        <dbReference type="EMBL" id="MBB4734776.1"/>
    </source>
</evidence>
<dbReference type="Gene3D" id="1.10.530.10">
    <property type="match status" value="1"/>
</dbReference>
<proteinExistence type="predicted"/>
<evidence type="ECO:0000256" key="1">
    <source>
        <dbReference type="ARBA" id="ARBA00022729"/>
    </source>
</evidence>
<evidence type="ECO:0000313" key="5">
    <source>
        <dbReference type="Proteomes" id="UP000540191"/>
    </source>
</evidence>
<dbReference type="PANTHER" id="PTHR21666">
    <property type="entry name" value="PEPTIDASE-RELATED"/>
    <property type="match status" value="1"/>
</dbReference>
<dbReference type="AlphaFoldDB" id="A0A7W7M264"/>
<keyword evidence="4" id="KW-0378">Hydrolase</keyword>
<dbReference type="CDD" id="cd12797">
    <property type="entry name" value="M23_peptidase"/>
    <property type="match status" value="1"/>
</dbReference>
<dbReference type="PANTHER" id="PTHR21666:SF289">
    <property type="entry name" value="L-ALA--D-GLU ENDOPEPTIDASE"/>
    <property type="match status" value="1"/>
</dbReference>
<dbReference type="EMBL" id="JACHNA010000001">
    <property type="protein sequence ID" value="MBB4734776.1"/>
    <property type="molecule type" value="Genomic_DNA"/>
</dbReference>
<keyword evidence="5" id="KW-1185">Reference proteome</keyword>
<dbReference type="GO" id="GO:0004222">
    <property type="term" value="F:metalloendopeptidase activity"/>
    <property type="evidence" value="ECO:0007669"/>
    <property type="project" value="TreeGrafter"/>
</dbReference>
<accession>A0A7W7M264</accession>
<dbReference type="SUPFAM" id="SSF51261">
    <property type="entry name" value="Duplicated hybrid motif"/>
    <property type="match status" value="1"/>
</dbReference>
<dbReference type="InterPro" id="IPR008258">
    <property type="entry name" value="Transglycosylase_SLT_dom_1"/>
</dbReference>